<organism evidence="2 3">
    <name type="scientific">Pedobacter ginsenosidimutans</name>
    <dbReference type="NCBI Taxonomy" id="687842"/>
    <lineage>
        <taxon>Bacteria</taxon>
        <taxon>Pseudomonadati</taxon>
        <taxon>Bacteroidota</taxon>
        <taxon>Sphingobacteriia</taxon>
        <taxon>Sphingobacteriales</taxon>
        <taxon>Sphingobacteriaceae</taxon>
        <taxon>Pedobacter</taxon>
    </lineage>
</organism>
<dbReference type="SUPFAM" id="SSF51206">
    <property type="entry name" value="cAMP-binding domain-like"/>
    <property type="match status" value="1"/>
</dbReference>
<dbReference type="STRING" id="687842.ASU31_24060"/>
<dbReference type="Pfam" id="PF00027">
    <property type="entry name" value="cNMP_binding"/>
    <property type="match status" value="1"/>
</dbReference>
<dbReference type="CDD" id="cd00038">
    <property type="entry name" value="CAP_ED"/>
    <property type="match status" value="1"/>
</dbReference>
<name>A0A0T5VIL5_9SPHI</name>
<dbReference type="AlphaFoldDB" id="A0A0T5VIL5"/>
<accession>A0A0T5VIL5</accession>
<dbReference type="InterPro" id="IPR018490">
    <property type="entry name" value="cNMP-bd_dom_sf"/>
</dbReference>
<reference evidence="2 3" key="1">
    <citation type="submission" date="2015-11" db="EMBL/GenBank/DDBJ databases">
        <title>Sequence of Pedobacter ginsenosidimutans.</title>
        <authorList>
            <person name="Carson E."/>
            <person name="Keyser V."/>
            <person name="Newman J."/>
            <person name="Miller J."/>
        </authorList>
    </citation>
    <scope>NUCLEOTIDE SEQUENCE [LARGE SCALE GENOMIC DNA]</scope>
    <source>
        <strain evidence="2 3">KACC 14530</strain>
    </source>
</reference>
<evidence type="ECO:0000259" key="1">
    <source>
        <dbReference type="Pfam" id="PF00027"/>
    </source>
</evidence>
<dbReference type="Proteomes" id="UP000051950">
    <property type="component" value="Unassembled WGS sequence"/>
</dbReference>
<dbReference type="RefSeq" id="WP_057934792.1">
    <property type="nucleotide sequence ID" value="NZ_LMZQ01000041.1"/>
</dbReference>
<feature type="domain" description="Cyclic nucleotide-binding" evidence="1">
    <location>
        <begin position="44"/>
        <end position="123"/>
    </location>
</feature>
<dbReference type="OrthoDB" id="752588at2"/>
<evidence type="ECO:0000313" key="2">
    <source>
        <dbReference type="EMBL" id="KRT13529.1"/>
    </source>
</evidence>
<proteinExistence type="predicted"/>
<gene>
    <name evidence="2" type="ORF">ASU31_24060</name>
</gene>
<protein>
    <recommendedName>
        <fullName evidence="1">Cyclic nucleotide-binding domain-containing protein</fullName>
    </recommendedName>
</protein>
<comment type="caution">
    <text evidence="2">The sequence shown here is derived from an EMBL/GenBank/DDBJ whole genome shotgun (WGS) entry which is preliminary data.</text>
</comment>
<dbReference type="InterPro" id="IPR000595">
    <property type="entry name" value="cNMP-bd_dom"/>
</dbReference>
<dbReference type="InterPro" id="IPR014710">
    <property type="entry name" value="RmlC-like_jellyroll"/>
</dbReference>
<dbReference type="Gene3D" id="2.60.120.10">
    <property type="entry name" value="Jelly Rolls"/>
    <property type="match status" value="1"/>
</dbReference>
<sequence>MAGAQENSKWDSYNGASPLIALYNSFHPLTAEMEALIDSLTFPVSFRKNRYIISPIDRNRYLYLILKGVVRGFYKESGTEITSWICQENEIVGTIRNLWTAEESDEYLQAIEDVELIAIPHELTTMLYKNFAEANIIGRKIMELHYRGANDRGFICQIPSATGRYKHLLRAFPWMINRVPLRYVASFLGLRLETLSRIRSGENKKA</sequence>
<keyword evidence="3" id="KW-1185">Reference proteome</keyword>
<evidence type="ECO:0000313" key="3">
    <source>
        <dbReference type="Proteomes" id="UP000051950"/>
    </source>
</evidence>
<dbReference type="EMBL" id="LMZQ01000041">
    <property type="protein sequence ID" value="KRT13529.1"/>
    <property type="molecule type" value="Genomic_DNA"/>
</dbReference>